<dbReference type="Proteomes" id="UP001501153">
    <property type="component" value="Unassembled WGS sequence"/>
</dbReference>
<evidence type="ECO:0000313" key="2">
    <source>
        <dbReference type="EMBL" id="GAA4370001.1"/>
    </source>
</evidence>
<dbReference type="PROSITE" id="PS51257">
    <property type="entry name" value="PROKAR_LIPOPROTEIN"/>
    <property type="match status" value="1"/>
</dbReference>
<feature type="chain" id="PRO_5046730008" description="Carboxypeptidase regulatory-like domain-containing protein" evidence="1">
    <location>
        <begin position="19"/>
        <end position="260"/>
    </location>
</feature>
<feature type="signal peptide" evidence="1">
    <location>
        <begin position="1"/>
        <end position="18"/>
    </location>
</feature>
<sequence length="260" mass="28416">MSLKHSFLIPLAALLALASCTKNVEEAARPTTTYTGTVRLYDETGALLSDHSGVQVSLYEDETVSTLTAANGSFTLANVLSGPHRLVMKKRVQGRFFGTYYTNEINTTDPVYSLPQPVALGLQQNDGYTFTYIGDRVNQRLIIRGQRLQNSTFATQSLYHRVFLGHGVGYHGVVELSYFKYSRLYRNNLPNGFADTISYAAMASAGITGGTHIAITSDNPRADSCIAPFTSSFPNDNRIVFAKAYPATVWPGHGPFGVIL</sequence>
<protein>
    <recommendedName>
        <fullName evidence="4">Carboxypeptidase regulatory-like domain-containing protein</fullName>
    </recommendedName>
</protein>
<evidence type="ECO:0008006" key="4">
    <source>
        <dbReference type="Google" id="ProtNLM"/>
    </source>
</evidence>
<evidence type="ECO:0000313" key="3">
    <source>
        <dbReference type="Proteomes" id="UP001501153"/>
    </source>
</evidence>
<organism evidence="2 3">
    <name type="scientific">Hymenobacter saemangeumensis</name>
    <dbReference type="NCBI Taxonomy" id="1084522"/>
    <lineage>
        <taxon>Bacteria</taxon>
        <taxon>Pseudomonadati</taxon>
        <taxon>Bacteroidota</taxon>
        <taxon>Cytophagia</taxon>
        <taxon>Cytophagales</taxon>
        <taxon>Hymenobacteraceae</taxon>
        <taxon>Hymenobacter</taxon>
    </lineage>
</organism>
<evidence type="ECO:0000256" key="1">
    <source>
        <dbReference type="SAM" id="SignalP"/>
    </source>
</evidence>
<reference evidence="3" key="1">
    <citation type="journal article" date="2019" name="Int. J. Syst. Evol. Microbiol.">
        <title>The Global Catalogue of Microorganisms (GCM) 10K type strain sequencing project: providing services to taxonomists for standard genome sequencing and annotation.</title>
        <authorList>
            <consortium name="The Broad Institute Genomics Platform"/>
            <consortium name="The Broad Institute Genome Sequencing Center for Infectious Disease"/>
            <person name="Wu L."/>
            <person name="Ma J."/>
        </authorList>
    </citation>
    <scope>NUCLEOTIDE SEQUENCE [LARGE SCALE GENOMIC DNA]</scope>
    <source>
        <strain evidence="3">JCM 17923</strain>
    </source>
</reference>
<proteinExistence type="predicted"/>
<accession>A0ABP8ISK2</accession>
<gene>
    <name evidence="2" type="ORF">GCM10023185_44150</name>
</gene>
<name>A0ABP8ISK2_9BACT</name>
<dbReference type="EMBL" id="BAABGZ010000081">
    <property type="protein sequence ID" value="GAA4370001.1"/>
    <property type="molecule type" value="Genomic_DNA"/>
</dbReference>
<comment type="caution">
    <text evidence="2">The sequence shown here is derived from an EMBL/GenBank/DDBJ whole genome shotgun (WGS) entry which is preliminary data.</text>
</comment>
<keyword evidence="1" id="KW-0732">Signal</keyword>
<keyword evidence="3" id="KW-1185">Reference proteome</keyword>